<reference evidence="1 2" key="1">
    <citation type="submission" date="2019-11" db="EMBL/GenBank/DDBJ databases">
        <title>Genome sequences of 17 halophilic strains isolated from different environments.</title>
        <authorList>
            <person name="Furrow R.E."/>
        </authorList>
    </citation>
    <scope>NUCLEOTIDE SEQUENCE [LARGE SCALE GENOMIC DNA]</scope>
    <source>
        <strain evidence="1 2">22514_16_FS</strain>
    </source>
</reference>
<dbReference type="RefSeq" id="WP_160909556.1">
    <property type="nucleotide sequence ID" value="NZ_WMEQ01000006.1"/>
</dbReference>
<organism evidence="1 2">
    <name type="scientific">Pontibacillus yanchengensis</name>
    <dbReference type="NCBI Taxonomy" id="462910"/>
    <lineage>
        <taxon>Bacteria</taxon>
        <taxon>Bacillati</taxon>
        <taxon>Bacillota</taxon>
        <taxon>Bacilli</taxon>
        <taxon>Bacillales</taxon>
        <taxon>Bacillaceae</taxon>
        <taxon>Pontibacillus</taxon>
    </lineage>
</organism>
<name>A0A6I4ZUJ0_9BACI</name>
<evidence type="ECO:0000313" key="1">
    <source>
        <dbReference type="EMBL" id="MYL33838.1"/>
    </source>
</evidence>
<protein>
    <submittedName>
        <fullName evidence="1">Uncharacterized protein</fullName>
    </submittedName>
</protein>
<sequence>MKRSNVQQKVDQELDNITFQSQDRVLERVKPASKKERLQAWLNKEMEVPLVPAATASLLLFASLTFPPFFLSNNQEHPTVHDTDELIERGGSVYWKSSYMEVKHDARENED</sequence>
<gene>
    <name evidence="1" type="ORF">GLW05_09530</name>
</gene>
<comment type="caution">
    <text evidence="1">The sequence shown here is derived from an EMBL/GenBank/DDBJ whole genome shotgun (WGS) entry which is preliminary data.</text>
</comment>
<accession>A0A6I4ZUJ0</accession>
<dbReference type="Proteomes" id="UP000468638">
    <property type="component" value="Unassembled WGS sequence"/>
</dbReference>
<proteinExistence type="predicted"/>
<dbReference type="OrthoDB" id="2665022at2"/>
<evidence type="ECO:0000313" key="2">
    <source>
        <dbReference type="Proteomes" id="UP000468638"/>
    </source>
</evidence>
<dbReference type="AlphaFoldDB" id="A0A6I4ZUJ0"/>
<dbReference type="EMBL" id="WMEQ01000006">
    <property type="protein sequence ID" value="MYL33838.1"/>
    <property type="molecule type" value="Genomic_DNA"/>
</dbReference>